<feature type="domain" description="FBD" evidence="9">
    <location>
        <begin position="966"/>
        <end position="1037"/>
    </location>
</feature>
<evidence type="ECO:0000256" key="6">
    <source>
        <dbReference type="ARBA" id="ARBA00023180"/>
    </source>
</evidence>
<dbReference type="Gene3D" id="2.60.40.2310">
    <property type="match status" value="1"/>
</dbReference>
<keyword evidence="3" id="KW-0732">Signal</keyword>
<dbReference type="InterPro" id="IPR036852">
    <property type="entry name" value="Peptidase_S8/S53_dom_sf"/>
</dbReference>
<keyword evidence="4 8" id="KW-0378">Hydrolase</keyword>
<dbReference type="Gene3D" id="3.30.70.80">
    <property type="entry name" value="Peptidase S8 propeptide/proteinase inhibitor I9"/>
    <property type="match status" value="1"/>
</dbReference>
<feature type="non-terminal residue" evidence="10">
    <location>
        <position position="1"/>
    </location>
</feature>
<evidence type="ECO:0000256" key="2">
    <source>
        <dbReference type="ARBA" id="ARBA00022670"/>
    </source>
</evidence>
<dbReference type="InterPro" id="IPR032675">
    <property type="entry name" value="LRR_dom_sf"/>
</dbReference>
<dbReference type="PROSITE" id="PS51892">
    <property type="entry name" value="SUBTILASE"/>
    <property type="match status" value="1"/>
</dbReference>
<dbReference type="PROSITE" id="PS00138">
    <property type="entry name" value="SUBTILASE_SER"/>
    <property type="match status" value="1"/>
</dbReference>
<evidence type="ECO:0000313" key="10">
    <source>
        <dbReference type="EMBL" id="CAH2077890.1"/>
    </source>
</evidence>
<dbReference type="Pfam" id="PF17766">
    <property type="entry name" value="fn3_6"/>
    <property type="match status" value="1"/>
</dbReference>
<dbReference type="InterPro" id="IPR010259">
    <property type="entry name" value="S8pro/Inhibitor_I9"/>
</dbReference>
<dbReference type="Proteomes" id="UP000836841">
    <property type="component" value="Chromosome 7"/>
</dbReference>
<dbReference type="InterPro" id="IPR045051">
    <property type="entry name" value="SBT"/>
</dbReference>
<keyword evidence="11" id="KW-1185">Reference proteome</keyword>
<dbReference type="Pfam" id="PF24758">
    <property type="entry name" value="LRR_At5g56370"/>
    <property type="match status" value="1"/>
</dbReference>
<dbReference type="PANTHER" id="PTHR10795">
    <property type="entry name" value="PROPROTEIN CONVERTASE SUBTILISIN/KEXIN"/>
    <property type="match status" value="1"/>
</dbReference>
<dbReference type="InterPro" id="IPR055411">
    <property type="entry name" value="LRR_FXL15/At3g58940/PEG3-like"/>
</dbReference>
<keyword evidence="2 8" id="KW-0645">Protease</keyword>
<dbReference type="InterPro" id="IPR006566">
    <property type="entry name" value="FBD"/>
</dbReference>
<dbReference type="FunFam" id="3.40.50.200:FF:000006">
    <property type="entry name" value="Subtilisin-like protease SBT1.5"/>
    <property type="match status" value="1"/>
</dbReference>
<evidence type="ECO:0000256" key="5">
    <source>
        <dbReference type="ARBA" id="ARBA00022825"/>
    </source>
</evidence>
<dbReference type="SUPFAM" id="SSF52743">
    <property type="entry name" value="Subtilisin-like"/>
    <property type="match status" value="1"/>
</dbReference>
<dbReference type="InterPro" id="IPR000209">
    <property type="entry name" value="Peptidase_S8/S53_dom"/>
</dbReference>
<feature type="active site" description="Charge relay system" evidence="7 8">
    <location>
        <position position="164"/>
    </location>
</feature>
<organism evidence="10 11">
    <name type="scientific">Thlaspi arvense</name>
    <name type="common">Field penny-cress</name>
    <dbReference type="NCBI Taxonomy" id="13288"/>
    <lineage>
        <taxon>Eukaryota</taxon>
        <taxon>Viridiplantae</taxon>
        <taxon>Streptophyta</taxon>
        <taxon>Embryophyta</taxon>
        <taxon>Tracheophyta</taxon>
        <taxon>Spermatophyta</taxon>
        <taxon>Magnoliopsida</taxon>
        <taxon>eudicotyledons</taxon>
        <taxon>Gunneridae</taxon>
        <taxon>Pentapetalae</taxon>
        <taxon>rosids</taxon>
        <taxon>malvids</taxon>
        <taxon>Brassicales</taxon>
        <taxon>Brassicaceae</taxon>
        <taxon>Thlaspideae</taxon>
        <taxon>Thlaspi</taxon>
    </lineage>
</organism>
<accession>A0AAU9T2I1</accession>
<dbReference type="Gene3D" id="3.40.50.200">
    <property type="entry name" value="Peptidase S8/S53 domain"/>
    <property type="match status" value="1"/>
</dbReference>
<dbReference type="InterPro" id="IPR023828">
    <property type="entry name" value="Peptidase_S8_Ser-AS"/>
</dbReference>
<gene>
    <name evidence="10" type="ORF">TAV2_LOCUS22918</name>
</gene>
<keyword evidence="6" id="KW-0325">Glycoprotein</keyword>
<evidence type="ECO:0000256" key="8">
    <source>
        <dbReference type="PROSITE-ProRule" id="PRU01240"/>
    </source>
</evidence>
<protein>
    <recommendedName>
        <fullName evidence="9">FBD domain-containing protein</fullName>
    </recommendedName>
</protein>
<dbReference type="Pfam" id="PF05922">
    <property type="entry name" value="Inhibitor_I9"/>
    <property type="match status" value="1"/>
</dbReference>
<dbReference type="PRINTS" id="PR00723">
    <property type="entry name" value="SUBTILISIN"/>
</dbReference>
<name>A0AAU9T2I1_THLAR</name>
<dbReference type="Gene3D" id="3.50.30.30">
    <property type="match status" value="1"/>
</dbReference>
<feature type="domain" description="FBD" evidence="9">
    <location>
        <begin position="1404"/>
        <end position="1468"/>
    </location>
</feature>
<comment type="similarity">
    <text evidence="1 8">Belongs to the peptidase S8 family.</text>
</comment>
<evidence type="ECO:0000256" key="1">
    <source>
        <dbReference type="ARBA" id="ARBA00011073"/>
    </source>
</evidence>
<evidence type="ECO:0000256" key="4">
    <source>
        <dbReference type="ARBA" id="ARBA00022801"/>
    </source>
</evidence>
<dbReference type="Pfam" id="PF00082">
    <property type="entry name" value="Peptidase_S8"/>
    <property type="match status" value="1"/>
</dbReference>
<keyword evidence="5 8" id="KW-0720">Serine protease</keyword>
<dbReference type="InterPro" id="IPR037045">
    <property type="entry name" value="S8pro/Inhibitor_I9_sf"/>
</dbReference>
<dbReference type="Pfam" id="PF08387">
    <property type="entry name" value="FBD"/>
    <property type="match status" value="2"/>
</dbReference>
<evidence type="ECO:0000256" key="3">
    <source>
        <dbReference type="ARBA" id="ARBA00022729"/>
    </source>
</evidence>
<dbReference type="FunFam" id="3.30.70.80:FF:000002">
    <property type="entry name" value="Subtilisin-like protease SBT5.3"/>
    <property type="match status" value="1"/>
</dbReference>
<dbReference type="Gene3D" id="3.80.10.10">
    <property type="entry name" value="Ribonuclease Inhibitor"/>
    <property type="match status" value="1"/>
</dbReference>
<dbReference type="GO" id="GO:0004252">
    <property type="term" value="F:serine-type endopeptidase activity"/>
    <property type="evidence" value="ECO:0007669"/>
    <property type="project" value="UniProtKB-UniRule"/>
</dbReference>
<evidence type="ECO:0000256" key="7">
    <source>
        <dbReference type="PIRSR" id="PIRSR615500-1"/>
    </source>
</evidence>
<feature type="active site" description="Charge relay system" evidence="7 8">
    <location>
        <position position="573"/>
    </location>
</feature>
<dbReference type="InterPro" id="IPR041469">
    <property type="entry name" value="Subtilisin-like_FN3"/>
</dbReference>
<proteinExistence type="inferred from homology"/>
<reference evidence="10 11" key="1">
    <citation type="submission" date="2022-03" db="EMBL/GenBank/DDBJ databases">
        <authorList>
            <person name="Nunn A."/>
            <person name="Chopra R."/>
            <person name="Nunn A."/>
            <person name="Contreras Garrido A."/>
        </authorList>
    </citation>
    <scope>NUCLEOTIDE SEQUENCE [LARGE SCALE GENOMIC DNA]</scope>
</reference>
<dbReference type="GO" id="GO:0006508">
    <property type="term" value="P:proteolysis"/>
    <property type="evidence" value="ECO:0007669"/>
    <property type="project" value="UniProtKB-KW"/>
</dbReference>
<evidence type="ECO:0000259" key="9">
    <source>
        <dbReference type="SMART" id="SM00579"/>
    </source>
</evidence>
<dbReference type="EMBL" id="OU466863">
    <property type="protein sequence ID" value="CAH2077890.1"/>
    <property type="molecule type" value="Genomic_DNA"/>
</dbReference>
<sequence length="1468" mass="162959">MPTLRVRGIKHSINEYRPKSENDTARFLGGMSLALTLLLNSSVQTTTTNIYVVYLGANQLQSAALASSHHRHLLSKVFTSKEDAERSMLYSYSYGFSGFSAKLNSTQAASLAKMDQVITVFKSKSLKLHTTRSWDFLGLTVDNAGHSPPPQLAYGSDVIVGIFDTGIWPESESFREPLEAKPIPPSWNGKCVGGEEFNPSVHCNRKLIGARFYLKGFEETYGRIDRTRDPEYRSPRDYLGHGTHTASTAVGSVVLNVSGLSGLGRGTARGGAPSARLAVFKTCWGKDLEGFCTEADILAAFDDALRDGVHVISASFGSSPPLSPFFESSADIGAFHAAERGISVVFSGGNDGPDPGVVQNVSPWAVSVAASTVDRSFPTRIVIDGSFTLTGQSLISKEIRGSLALATTYFDGGVCKWENWLKKLASETIILCFSTLGPVQFIEEAQAAAIRANASALIYAAAPTKQLVEQVDMIPTVRVDLLRGTMIRNYLARSPTVPMVKIGPRKTVIGEITAPSIAYFSSRGPSSLSPDILKPDITAPGIGILAAWPSKTPPTVFPGDHRSVEWNLQSGTSMSCPHVAGVMALLLSAHPDWSPAAIRSAIMTTADTRDTSNDVILSGGSMKSTDPFDIGAGHINPLKAMDPGLVYNTRTEDYVLFLCNIGYTDQEIKSMLLHSEPSSTTCLPSHAYRTNADFNYPSITIPSLRFTRTIKRTVRNVGPNKNTVYFVDMVKPVGVEVMIWPRILVFSKCQQEHSYYVTFKPTKISSGRYEFGEIIWTDGIHRVRSPFVLFLSNGDKLFVERYDGDITFNSTVVVPSLQRLTLWDMNSATCGGFVIDAPSLKYLHITDTVLYNFRQMENMPELVEARVCITRGGALEFLKALTSVQRLSLSLSLSEVMHPSGMNMIFNELVHLDLYTFTEGWWDLFTFMLPASPKLRFLRLTHKIENGRHSCKEIPFGWKPPSSVPGCLLFSLEAFEWIGYSGRQGDREMAVYVLKNAACLKTAAFSPESNDVGDKYQMLKELASVATASTWSQLLTRLVAIWTKGREMSHKKTWTSSANFRRTCSCEYCHLFRQNMPLSRVFCPEDGDLFGPWCQNLNMMIIIQINNKDSHCLAPVLERLKLRIYNLGQECQVPDFGIWIGIAVSRRVRELEVIVPFPQRVSISLPSNLYTCETLESLSLNTTNCVLVDVPFAIRLPSLRKLHLWATGYPDHASLHRLLSGCPNLEDLELIRFGERNNLIRDADNTKDFTIAVPSLKRLSVFDRGYGSVSTGHVIDAPSLRYLKVHDSLLYKFRRMENMPELVTARVEVTNGVTKKFLKALTCASCLYLCLTLSEVMSPSEMIFHQLVQLTLSTCPPGWWDLLTHMLQYSPNLQILTLISTFGLQAHPTFETPNWWKQPSCVPVCLLNVLRNFKWIGYGGRQGDREVATYVLMNATRLKTATFTPESTDDKDKYRMLKELASVPTPSP</sequence>
<dbReference type="FunFam" id="2.60.40.2310:FF:000001">
    <property type="entry name" value="Subtilisin-like protease SBT1.5"/>
    <property type="match status" value="1"/>
</dbReference>
<evidence type="ECO:0000313" key="11">
    <source>
        <dbReference type="Proteomes" id="UP000836841"/>
    </source>
</evidence>
<dbReference type="CDD" id="cd04852">
    <property type="entry name" value="Peptidases_S8_3"/>
    <property type="match status" value="1"/>
</dbReference>
<dbReference type="SUPFAM" id="SSF52047">
    <property type="entry name" value="RNI-like"/>
    <property type="match status" value="1"/>
</dbReference>
<dbReference type="InterPro" id="IPR034197">
    <property type="entry name" value="Peptidases_S8_3"/>
</dbReference>
<feature type="active site" description="Charge relay system" evidence="7 8">
    <location>
        <position position="241"/>
    </location>
</feature>
<dbReference type="InterPro" id="IPR015500">
    <property type="entry name" value="Peptidase_S8_subtilisin-rel"/>
</dbReference>
<dbReference type="SMART" id="SM00579">
    <property type="entry name" value="FBD"/>
    <property type="match status" value="2"/>
</dbReference>